<dbReference type="PANTHER" id="PTHR31071">
    <property type="entry name" value="GB|AAF24581.1"/>
    <property type="match status" value="1"/>
</dbReference>
<feature type="region of interest" description="Disordered" evidence="2">
    <location>
        <begin position="604"/>
        <end position="710"/>
    </location>
</feature>
<protein>
    <submittedName>
        <fullName evidence="3">Uncharacterized protein</fullName>
    </submittedName>
</protein>
<comment type="caution">
    <text evidence="3">The sequence shown here is derived from an EMBL/GenBank/DDBJ whole genome shotgun (WGS) entry which is preliminary data.</text>
</comment>
<feature type="compositionally biased region" description="Low complexity" evidence="2">
    <location>
        <begin position="740"/>
        <end position="761"/>
    </location>
</feature>
<feature type="compositionally biased region" description="Polar residues" evidence="2">
    <location>
        <begin position="142"/>
        <end position="160"/>
    </location>
</feature>
<dbReference type="PANTHER" id="PTHR31071:SF2">
    <property type="entry name" value="ACTIN CYTOSKELETON-REGULATORY COMPLEX PAN-LIKE PROTEIN"/>
    <property type="match status" value="1"/>
</dbReference>
<evidence type="ECO:0000313" key="4">
    <source>
        <dbReference type="Proteomes" id="UP000077202"/>
    </source>
</evidence>
<feature type="compositionally biased region" description="Basic and acidic residues" evidence="2">
    <location>
        <begin position="615"/>
        <end position="626"/>
    </location>
</feature>
<feature type="region of interest" description="Disordered" evidence="2">
    <location>
        <begin position="740"/>
        <end position="802"/>
    </location>
</feature>
<reference evidence="3" key="1">
    <citation type="submission" date="2016-03" db="EMBL/GenBank/DDBJ databases">
        <title>Mechanisms controlling the formation of the plant cell surface in tip-growing cells are functionally conserved among land plants.</title>
        <authorList>
            <person name="Honkanen S."/>
            <person name="Jones V.A."/>
            <person name="Morieri G."/>
            <person name="Champion C."/>
            <person name="Hetherington A.J."/>
            <person name="Kelly S."/>
            <person name="Saint-Marcoux D."/>
            <person name="Proust H."/>
            <person name="Prescott H."/>
            <person name="Dolan L."/>
        </authorList>
    </citation>
    <scope>NUCLEOTIDE SEQUENCE [LARGE SCALE GENOMIC DNA]</scope>
    <source>
        <tissue evidence="3">Whole gametophyte</tissue>
    </source>
</reference>
<feature type="compositionally biased region" description="Low complexity" evidence="2">
    <location>
        <begin position="271"/>
        <end position="296"/>
    </location>
</feature>
<name>A0A176WNV2_MARPO</name>
<dbReference type="Proteomes" id="UP000077202">
    <property type="component" value="Unassembled WGS sequence"/>
</dbReference>
<keyword evidence="4" id="KW-1185">Reference proteome</keyword>
<sequence length="900" mass="100189">MSSMVQQNAQMGGLKRAGEAPGVWAPTSLRVKRSMLGGRRIIGGPSTPVPRWKLYENPFYDGIAAAAAAAAQQQSANGGGRNVAVSARKLAATLWELQELPLSLASSKSQACPCAQYRPSPTASKRSRDHLLALADNANANSGQLNPSPQESPRHSSYSFVNEPAPADVDKESMVSLQQPSKGPGWDSAKKSSVSSSRQVAAMRSHVHRLLERRADSRLAQIAYASANPASLMCGSDLSSAAPQARPVLNRIRGLEEQQQQQQLPQPPPQQQQQQIMPQQPQQVVQQAQQQQQQQVNSTPSSVVAALRMEVERARSKVHELEVAQKSARREIDALLKKMSDEKAVWRNKEQEKIRQAVQTVKLEMEEEKKVRRRVESVNRKMSRELVEANLAVAKAVNELERERKARELMEDVCDELAREIGEDKAEVEELKRESAKVREEVEEERKMLQMAEVWREERVQMKLAEARLEIEEKSSALDHLKMDLEAFLHKARKSFHRDSPEDEEANYKEAEELKMQVDSLNLKEVFKSPCFYPEADSAASDLYEVDAPGNDVSADERPDWGWGAVHNKRREASQLQGHAGELGHKLESREQVLERLRRKYSDQNGHLNHHLHASSKEETQEDSSRQWEAYTSDPQENDRDGGSDWNSQSDGGARGDDAKEEDGSQWESASDQDIEAMQSNNNSRPSTRGGRGGADEFLRGGPVAPDAAADAHCGGYESMSSPQTSYIINNVNINNNITQQQHQLHQHQQQQQQQQAAAAAELSSGDDLWKVVSSSPMSRSKVLSEDRSRGEGGSRNSLGRGMLEVSRNSHMRLAAEQGTASPSRDWRSPDRGNPHIARGIKGFIEWPKMSRENAVKDDARPYLFLEVNAIELQLQLVSSDKTIIDPLESKQPLSPPADG</sequence>
<gene>
    <name evidence="3" type="ORF">AXG93_2528s1140</name>
</gene>
<feature type="region of interest" description="Disordered" evidence="2">
    <location>
        <begin position="815"/>
        <end position="835"/>
    </location>
</feature>
<feature type="region of interest" description="Disordered" evidence="2">
    <location>
        <begin position="139"/>
        <end position="201"/>
    </location>
</feature>
<dbReference type="EMBL" id="LVLJ01000312">
    <property type="protein sequence ID" value="OAE34749.1"/>
    <property type="molecule type" value="Genomic_DNA"/>
</dbReference>
<feature type="compositionally biased region" description="Acidic residues" evidence="2">
    <location>
        <begin position="659"/>
        <end position="675"/>
    </location>
</feature>
<feature type="compositionally biased region" description="Basic and acidic residues" evidence="2">
    <location>
        <begin position="783"/>
        <end position="793"/>
    </location>
</feature>
<evidence type="ECO:0000256" key="1">
    <source>
        <dbReference type="SAM" id="Coils"/>
    </source>
</evidence>
<feature type="coiled-coil region" evidence="1">
    <location>
        <begin position="379"/>
        <end position="484"/>
    </location>
</feature>
<dbReference type="AlphaFoldDB" id="A0A176WNV2"/>
<feature type="compositionally biased region" description="Basic and acidic residues" evidence="2">
    <location>
        <begin position="825"/>
        <end position="834"/>
    </location>
</feature>
<evidence type="ECO:0000313" key="3">
    <source>
        <dbReference type="EMBL" id="OAE34749.1"/>
    </source>
</evidence>
<proteinExistence type="predicted"/>
<evidence type="ECO:0000256" key="2">
    <source>
        <dbReference type="SAM" id="MobiDB-lite"/>
    </source>
</evidence>
<feature type="region of interest" description="Disordered" evidence="2">
    <location>
        <begin position="256"/>
        <end position="298"/>
    </location>
</feature>
<keyword evidence="1" id="KW-0175">Coiled coil</keyword>
<organism evidence="3 4">
    <name type="scientific">Marchantia polymorpha subsp. ruderalis</name>
    <dbReference type="NCBI Taxonomy" id="1480154"/>
    <lineage>
        <taxon>Eukaryota</taxon>
        <taxon>Viridiplantae</taxon>
        <taxon>Streptophyta</taxon>
        <taxon>Embryophyta</taxon>
        <taxon>Marchantiophyta</taxon>
        <taxon>Marchantiopsida</taxon>
        <taxon>Marchantiidae</taxon>
        <taxon>Marchantiales</taxon>
        <taxon>Marchantiaceae</taxon>
        <taxon>Marchantia</taxon>
    </lineage>
</organism>
<dbReference type="InterPro" id="IPR043424">
    <property type="entry name" value="BLT-like"/>
</dbReference>
<feature type="compositionally biased region" description="Low complexity" evidence="2">
    <location>
        <begin position="191"/>
        <end position="201"/>
    </location>
</feature>
<feature type="compositionally biased region" description="Polar residues" evidence="2">
    <location>
        <begin position="676"/>
        <end position="687"/>
    </location>
</feature>
<accession>A0A176WNV2</accession>
<feature type="coiled-coil region" evidence="1">
    <location>
        <begin position="304"/>
        <end position="338"/>
    </location>
</feature>
<feature type="compositionally biased region" description="Low complexity" evidence="2">
    <location>
        <begin position="701"/>
        <end position="710"/>
    </location>
</feature>